<reference evidence="1 2" key="1">
    <citation type="submission" date="2016-01" db="EMBL/GenBank/DDBJ databases">
        <authorList>
            <person name="McClelland M."/>
            <person name="Jain A."/>
            <person name="Saraogi P."/>
            <person name="Mendelson R."/>
            <person name="Westerman R."/>
            <person name="SanMiguel P."/>
            <person name="Csonka L."/>
        </authorList>
    </citation>
    <scope>NUCLEOTIDE SEQUENCE [LARGE SCALE GENOMIC DNA]</scope>
    <source>
        <strain evidence="1 2">R-53146</strain>
    </source>
</reference>
<dbReference type="STRING" id="1586267.GCA_001418685_00507"/>
<organism evidence="1 2">
    <name type="scientific">Apibacter mensalis</name>
    <dbReference type="NCBI Taxonomy" id="1586267"/>
    <lineage>
        <taxon>Bacteria</taxon>
        <taxon>Pseudomonadati</taxon>
        <taxon>Bacteroidota</taxon>
        <taxon>Flavobacteriia</taxon>
        <taxon>Flavobacteriales</taxon>
        <taxon>Weeksellaceae</taxon>
        <taxon>Apibacter</taxon>
    </lineage>
</organism>
<proteinExistence type="predicted"/>
<evidence type="ECO:0000313" key="2">
    <source>
        <dbReference type="Proteomes" id="UP000182761"/>
    </source>
</evidence>
<accession>A0A0X3AMV4</accession>
<dbReference type="InterPro" id="IPR009078">
    <property type="entry name" value="Ferritin-like_SF"/>
</dbReference>
<keyword evidence="2" id="KW-1185">Reference proteome</keyword>
<evidence type="ECO:0000313" key="1">
    <source>
        <dbReference type="EMBL" id="CVK15676.1"/>
    </source>
</evidence>
<dbReference type="RefSeq" id="WP_055424898.1">
    <property type="nucleotide sequence ID" value="NZ_FCOR01000002.1"/>
</dbReference>
<dbReference type="InterPro" id="IPR012347">
    <property type="entry name" value="Ferritin-like"/>
</dbReference>
<dbReference type="Gene3D" id="1.20.1260.10">
    <property type="match status" value="1"/>
</dbReference>
<gene>
    <name evidence="1" type="ORF">Ga0061079_102227</name>
</gene>
<sequence>MIKEQNVVKSTYNDSSKNKKLGKFFGEIFSYNSSLKLYHWQVTGKGSYAAHIALDQAIDSVLDIIDRLVETAYAQFGDIEITIKETPTPKDIIKNCENFYLLLQDGRELFVDDYALSIFDDYQEAIQQLLYRLKRLQ</sequence>
<dbReference type="EMBL" id="FCOR01000002">
    <property type="protein sequence ID" value="CVK15676.1"/>
    <property type="molecule type" value="Genomic_DNA"/>
</dbReference>
<dbReference type="SUPFAM" id="SSF47240">
    <property type="entry name" value="Ferritin-like"/>
    <property type="match status" value="1"/>
</dbReference>
<protein>
    <submittedName>
        <fullName evidence="1">Uncharacterized protein</fullName>
    </submittedName>
</protein>
<dbReference type="Proteomes" id="UP000182761">
    <property type="component" value="Unassembled WGS sequence"/>
</dbReference>
<dbReference type="AlphaFoldDB" id="A0A0X3AMV4"/>
<name>A0A0X3AMV4_9FLAO</name>